<keyword evidence="3" id="KW-1185">Reference proteome</keyword>
<name>A0ABZ0IYI9_9BACT</name>
<dbReference type="EMBL" id="CP136051">
    <property type="protein sequence ID" value="WOK09443.1"/>
    <property type="molecule type" value="Genomic_DNA"/>
</dbReference>
<evidence type="ECO:0000313" key="2">
    <source>
        <dbReference type="EMBL" id="WOK09443.1"/>
    </source>
</evidence>
<organism evidence="2 3">
    <name type="scientific">Imperialibacter roseus</name>
    <dbReference type="NCBI Taxonomy" id="1324217"/>
    <lineage>
        <taxon>Bacteria</taxon>
        <taxon>Pseudomonadati</taxon>
        <taxon>Bacteroidota</taxon>
        <taxon>Cytophagia</taxon>
        <taxon>Cytophagales</taxon>
        <taxon>Flammeovirgaceae</taxon>
        <taxon>Imperialibacter</taxon>
    </lineage>
</organism>
<dbReference type="PANTHER" id="PTHR40265:SF1">
    <property type="entry name" value="GLYOXALASE-LIKE DOMAIN-CONTAINING PROTEIN"/>
    <property type="match status" value="1"/>
</dbReference>
<feature type="domain" description="Glyoxalase-like" evidence="1">
    <location>
        <begin position="5"/>
        <end position="201"/>
    </location>
</feature>
<sequence length="275" mass="30523">MSLPFDHLVIKVDDLEKATQTFTASGFVVTKGGVHKGGFSENALVMFKDGSFLELLSIRKGVKPFLLKLYSKTRAFRSLKYSKKWGLFHRFYDRALSLPEGVTDFCVLSADIKADLTRINDGGLFVTKPMAAARKKPDGKKINWQMASTLLTELPFIRGPYSAPSSPSDEATAHKNGITGIKSITLLALDFKEMMRNLTTLLNQEPRQNPADEDKEARYIIGSTTLILKKSSENDLLIKKLRSKGLGVFGIEWEFGTNGSQVESDFSNLHGLVVL</sequence>
<dbReference type="Gene3D" id="3.10.180.10">
    <property type="entry name" value="2,3-Dihydroxybiphenyl 1,2-Dioxygenase, domain 1"/>
    <property type="match status" value="1"/>
</dbReference>
<dbReference type="Pfam" id="PF13468">
    <property type="entry name" value="Glyoxalase_3"/>
    <property type="match status" value="1"/>
</dbReference>
<protein>
    <submittedName>
        <fullName evidence="2">VOC family protein</fullName>
    </submittedName>
</protein>
<dbReference type="Proteomes" id="UP001302349">
    <property type="component" value="Chromosome"/>
</dbReference>
<evidence type="ECO:0000313" key="3">
    <source>
        <dbReference type="Proteomes" id="UP001302349"/>
    </source>
</evidence>
<dbReference type="InterPro" id="IPR029068">
    <property type="entry name" value="Glyas_Bleomycin-R_OHBP_Dase"/>
</dbReference>
<dbReference type="RefSeq" id="WP_317492061.1">
    <property type="nucleotide sequence ID" value="NZ_CP136051.1"/>
</dbReference>
<dbReference type="SUPFAM" id="SSF54593">
    <property type="entry name" value="Glyoxalase/Bleomycin resistance protein/Dihydroxybiphenyl dioxygenase"/>
    <property type="match status" value="1"/>
</dbReference>
<reference evidence="2 3" key="1">
    <citation type="journal article" date="2023" name="Microbiol. Resour. Announc.">
        <title>Complete Genome Sequence of Imperialibacter roseus strain P4T.</title>
        <authorList>
            <person name="Tizabi D.R."/>
            <person name="Bachvaroff T."/>
            <person name="Hill R.T."/>
        </authorList>
    </citation>
    <scope>NUCLEOTIDE SEQUENCE [LARGE SCALE GENOMIC DNA]</scope>
    <source>
        <strain evidence="2 3">P4T</strain>
    </source>
</reference>
<accession>A0ABZ0IYI9</accession>
<evidence type="ECO:0000259" key="1">
    <source>
        <dbReference type="Pfam" id="PF13468"/>
    </source>
</evidence>
<gene>
    <name evidence="2" type="ORF">RT717_12415</name>
</gene>
<dbReference type="PANTHER" id="PTHR40265">
    <property type="entry name" value="BLL2707 PROTEIN"/>
    <property type="match status" value="1"/>
</dbReference>
<dbReference type="InterPro" id="IPR025870">
    <property type="entry name" value="Glyoxalase-like_dom"/>
</dbReference>
<proteinExistence type="predicted"/>